<name>A0A829YIZ3_9GAMM</name>
<evidence type="ECO:0000313" key="2">
    <source>
        <dbReference type="EMBL" id="GFE83334.1"/>
    </source>
</evidence>
<dbReference type="EMBL" id="BLJN01000006">
    <property type="protein sequence ID" value="GFE83334.1"/>
    <property type="molecule type" value="Genomic_DNA"/>
</dbReference>
<dbReference type="AlphaFoldDB" id="A0A829YIZ3"/>
<feature type="transmembrane region" description="Helical" evidence="1">
    <location>
        <begin position="7"/>
        <end position="30"/>
    </location>
</feature>
<evidence type="ECO:0008006" key="4">
    <source>
        <dbReference type="Google" id="ProtNLM"/>
    </source>
</evidence>
<reference evidence="3" key="1">
    <citation type="submission" date="2020-01" db="EMBL/GenBank/DDBJ databases">
        <title>'Steroidobacter agaridevorans' sp. nov., agar-degrading bacteria isolated from rhizosphere soils.</title>
        <authorList>
            <person name="Ikenaga M."/>
            <person name="Kataoka M."/>
            <person name="Murouchi A."/>
            <person name="Katsuragi S."/>
            <person name="Sakai M."/>
        </authorList>
    </citation>
    <scope>NUCLEOTIDE SEQUENCE [LARGE SCALE GENOMIC DNA]</scope>
    <source>
        <strain evidence="3">YU21-B</strain>
    </source>
</reference>
<proteinExistence type="predicted"/>
<evidence type="ECO:0000313" key="3">
    <source>
        <dbReference type="Proteomes" id="UP000445000"/>
    </source>
</evidence>
<dbReference type="RefSeq" id="WP_161814964.1">
    <property type="nucleotide sequence ID" value="NZ_BLJN01000006.1"/>
</dbReference>
<keyword evidence="1" id="KW-0812">Transmembrane</keyword>
<dbReference type="Proteomes" id="UP000445000">
    <property type="component" value="Unassembled WGS sequence"/>
</dbReference>
<gene>
    <name evidence="2" type="ORF">GCM10011487_53340</name>
</gene>
<sequence>MTRNRAVYAILWGGLVAGAIDITYAIGFSATRGVPPMRLLQSVASGLLGSPAFQGGVATAILGFVLHFVLMLIIAAIYYFASTRLRFLVTHPIGWGALYGFLVYWVMNLVVLPLSAFPSQVKFVPILLITSLIVHAFGIGVPIAIASSKAQAATGAGPSPGMNRDQPAM</sequence>
<keyword evidence="3" id="KW-1185">Reference proteome</keyword>
<comment type="caution">
    <text evidence="2">The sequence shown here is derived from an EMBL/GenBank/DDBJ whole genome shotgun (WGS) entry which is preliminary data.</text>
</comment>
<evidence type="ECO:0000256" key="1">
    <source>
        <dbReference type="SAM" id="Phobius"/>
    </source>
</evidence>
<protein>
    <recommendedName>
        <fullName evidence="4">DUF1440 domain-containing protein</fullName>
    </recommendedName>
</protein>
<keyword evidence="1" id="KW-1133">Transmembrane helix</keyword>
<keyword evidence="1" id="KW-0472">Membrane</keyword>
<feature type="transmembrane region" description="Helical" evidence="1">
    <location>
        <begin position="123"/>
        <end position="145"/>
    </location>
</feature>
<feature type="transmembrane region" description="Helical" evidence="1">
    <location>
        <begin position="57"/>
        <end position="81"/>
    </location>
</feature>
<organism evidence="2 3">
    <name type="scientific">Steroidobacter agaridevorans</name>
    <dbReference type="NCBI Taxonomy" id="2695856"/>
    <lineage>
        <taxon>Bacteria</taxon>
        <taxon>Pseudomonadati</taxon>
        <taxon>Pseudomonadota</taxon>
        <taxon>Gammaproteobacteria</taxon>
        <taxon>Steroidobacterales</taxon>
        <taxon>Steroidobacteraceae</taxon>
        <taxon>Steroidobacter</taxon>
    </lineage>
</organism>
<feature type="transmembrane region" description="Helical" evidence="1">
    <location>
        <begin position="93"/>
        <end position="117"/>
    </location>
</feature>
<accession>A0A829YIZ3</accession>